<dbReference type="EMBL" id="CAWYQH010000108">
    <property type="protein sequence ID" value="CAK8689677.1"/>
    <property type="molecule type" value="Genomic_DNA"/>
</dbReference>
<sequence>MYKKSNEKVYYRIRAFSLNQKITKAKPASHGDGFSPLFQVNCASSNKDLPLILVCSDLNVIANFYKGTSSRSEEF</sequence>
<keyword evidence="2" id="KW-1185">Reference proteome</keyword>
<evidence type="ECO:0000313" key="1">
    <source>
        <dbReference type="EMBL" id="CAK8689677.1"/>
    </source>
</evidence>
<organism evidence="1 2">
    <name type="scientific">Clavelina lepadiformis</name>
    <name type="common">Light-bulb sea squirt</name>
    <name type="synonym">Ascidia lepadiformis</name>
    <dbReference type="NCBI Taxonomy" id="159417"/>
    <lineage>
        <taxon>Eukaryota</taxon>
        <taxon>Metazoa</taxon>
        <taxon>Chordata</taxon>
        <taxon>Tunicata</taxon>
        <taxon>Ascidiacea</taxon>
        <taxon>Aplousobranchia</taxon>
        <taxon>Clavelinidae</taxon>
        <taxon>Clavelina</taxon>
    </lineage>
</organism>
<comment type="caution">
    <text evidence="1">The sequence shown here is derived from an EMBL/GenBank/DDBJ whole genome shotgun (WGS) entry which is preliminary data.</text>
</comment>
<accession>A0ABP0GD09</accession>
<name>A0ABP0GD09_CLALP</name>
<gene>
    <name evidence="1" type="ORF">CVLEPA_LOCUS21646</name>
</gene>
<proteinExistence type="predicted"/>
<reference evidence="1 2" key="1">
    <citation type="submission" date="2024-02" db="EMBL/GenBank/DDBJ databases">
        <authorList>
            <person name="Daric V."/>
            <person name="Darras S."/>
        </authorList>
    </citation>
    <scope>NUCLEOTIDE SEQUENCE [LARGE SCALE GENOMIC DNA]</scope>
</reference>
<evidence type="ECO:0000313" key="2">
    <source>
        <dbReference type="Proteomes" id="UP001642483"/>
    </source>
</evidence>
<dbReference type="Proteomes" id="UP001642483">
    <property type="component" value="Unassembled WGS sequence"/>
</dbReference>
<protein>
    <submittedName>
        <fullName evidence="1">Uncharacterized protein</fullName>
    </submittedName>
</protein>